<proteinExistence type="predicted"/>
<comment type="caution">
    <text evidence="1">The sequence shown here is derived from an EMBL/GenBank/DDBJ whole genome shotgun (WGS) entry which is preliminary data.</text>
</comment>
<dbReference type="EMBL" id="BAAAYG010000018">
    <property type="protein sequence ID" value="GAA3288488.1"/>
    <property type="molecule type" value="Genomic_DNA"/>
</dbReference>
<dbReference type="RefSeq" id="WP_344722340.1">
    <property type="nucleotide sequence ID" value="NZ_BAAAYG010000018.1"/>
</dbReference>
<dbReference type="InterPro" id="IPR011335">
    <property type="entry name" value="Restrct_endonuc-II-like"/>
</dbReference>
<sequence length="323" mass="35604">MRTPRPLPEELRSGIFPRSRALALGVSPNRLRARDVERVGRGLYRLASSDARPAGCGAAAEDSRFAPVDADLLSLLHALQQQCPDMWFSHATAAHLWGLPLPPWLDGTRPLHVSRAESSSSTDRIPGLVAHAVVVEDGEVVDVDGLQVSRPGRACFDLMGMLPLHDLVALGDQLIRRPNPALDGREQPWETPASLRTLVGDHRKTRGIVAGREALELIREGADSRPETLLRLALVDAGLPEPRLQVRPCPGSPWSGDLGYEEEKVVLQYEGEGHFSAAQQASDRTRDAAFRDDGWTVVTVNVEDLRDRFRRVVRRVDRLLHGP</sequence>
<name>A0ABP6RFK2_9MICC</name>
<evidence type="ECO:0000313" key="1">
    <source>
        <dbReference type="EMBL" id="GAA3288488.1"/>
    </source>
</evidence>
<evidence type="ECO:0000313" key="2">
    <source>
        <dbReference type="Proteomes" id="UP001501736"/>
    </source>
</evidence>
<keyword evidence="2" id="KW-1185">Reference proteome</keyword>
<dbReference type="Proteomes" id="UP001501736">
    <property type="component" value="Unassembled WGS sequence"/>
</dbReference>
<evidence type="ECO:0008006" key="3">
    <source>
        <dbReference type="Google" id="ProtNLM"/>
    </source>
</evidence>
<protein>
    <recommendedName>
        <fullName evidence="3">DUF559 domain-containing protein</fullName>
    </recommendedName>
</protein>
<organism evidence="1 2">
    <name type="scientific">Nesterenkonia halobia</name>
    <dbReference type="NCBI Taxonomy" id="37922"/>
    <lineage>
        <taxon>Bacteria</taxon>
        <taxon>Bacillati</taxon>
        <taxon>Actinomycetota</taxon>
        <taxon>Actinomycetes</taxon>
        <taxon>Micrococcales</taxon>
        <taxon>Micrococcaceae</taxon>
        <taxon>Nesterenkonia</taxon>
    </lineage>
</organism>
<gene>
    <name evidence="1" type="ORF">GCM10020260_27150</name>
</gene>
<reference evidence="2" key="1">
    <citation type="journal article" date="2019" name="Int. J. Syst. Evol. Microbiol.">
        <title>The Global Catalogue of Microorganisms (GCM) 10K type strain sequencing project: providing services to taxonomists for standard genome sequencing and annotation.</title>
        <authorList>
            <consortium name="The Broad Institute Genomics Platform"/>
            <consortium name="The Broad Institute Genome Sequencing Center for Infectious Disease"/>
            <person name="Wu L."/>
            <person name="Ma J."/>
        </authorList>
    </citation>
    <scope>NUCLEOTIDE SEQUENCE [LARGE SCALE GENOMIC DNA]</scope>
    <source>
        <strain evidence="2">JCM 11483</strain>
    </source>
</reference>
<accession>A0ABP6RFK2</accession>
<dbReference type="SUPFAM" id="SSF52980">
    <property type="entry name" value="Restriction endonuclease-like"/>
    <property type="match status" value="1"/>
</dbReference>